<feature type="chain" id="PRO_5043664565" evidence="1">
    <location>
        <begin position="19"/>
        <end position="196"/>
    </location>
</feature>
<dbReference type="Pfam" id="PF07841">
    <property type="entry name" value="DM4_12"/>
    <property type="match status" value="1"/>
</dbReference>
<keyword evidence="1" id="KW-0732">Signal</keyword>
<proteinExistence type="predicted"/>
<accession>A0AAV8ZQF8</accession>
<sequence length="196" mass="22486">MKLFLVIYLITSLTSTQCKIMDTSRHVISRQKRWLIWNEGVNWVQFIFGVGIPLEVKNQAITVGTVMKAFYLMPTNSSVYTRPSIDYERRKRSTSRWILYEILESYLERYKHVDGKACLLKAICETSQSPFDIRTGILAEIIHAVLTPSSTDDVTSSHMDTDYHAAEKLGKIADSCDVFFPDCGVNLIQQFTRFLS</sequence>
<protein>
    <submittedName>
        <fullName evidence="2">Uncharacterized protein</fullName>
    </submittedName>
</protein>
<dbReference type="EMBL" id="JANEYF010000878">
    <property type="protein sequence ID" value="KAJ8967293.1"/>
    <property type="molecule type" value="Genomic_DNA"/>
</dbReference>
<keyword evidence="3" id="KW-1185">Reference proteome</keyword>
<dbReference type="PANTHER" id="PTHR21398:SF21">
    <property type="entry name" value="AGAP004005-PA"/>
    <property type="match status" value="1"/>
</dbReference>
<evidence type="ECO:0000313" key="3">
    <source>
        <dbReference type="Proteomes" id="UP001162156"/>
    </source>
</evidence>
<dbReference type="AlphaFoldDB" id="A0AAV8ZQF8"/>
<evidence type="ECO:0000313" key="2">
    <source>
        <dbReference type="EMBL" id="KAJ8967293.1"/>
    </source>
</evidence>
<feature type="signal peptide" evidence="1">
    <location>
        <begin position="1"/>
        <end position="18"/>
    </location>
</feature>
<gene>
    <name evidence="2" type="ORF">NQ314_002966</name>
</gene>
<dbReference type="PANTHER" id="PTHR21398">
    <property type="entry name" value="AGAP007094-PA"/>
    <property type="match status" value="1"/>
</dbReference>
<dbReference type="Proteomes" id="UP001162156">
    <property type="component" value="Unassembled WGS sequence"/>
</dbReference>
<evidence type="ECO:0000256" key="1">
    <source>
        <dbReference type="SAM" id="SignalP"/>
    </source>
</evidence>
<dbReference type="InterPro" id="IPR006631">
    <property type="entry name" value="DM4_12"/>
</dbReference>
<name>A0AAV8ZQF8_9CUCU</name>
<comment type="caution">
    <text evidence="2">The sequence shown here is derived from an EMBL/GenBank/DDBJ whole genome shotgun (WGS) entry which is preliminary data.</text>
</comment>
<organism evidence="2 3">
    <name type="scientific">Rhamnusium bicolor</name>
    <dbReference type="NCBI Taxonomy" id="1586634"/>
    <lineage>
        <taxon>Eukaryota</taxon>
        <taxon>Metazoa</taxon>
        <taxon>Ecdysozoa</taxon>
        <taxon>Arthropoda</taxon>
        <taxon>Hexapoda</taxon>
        <taxon>Insecta</taxon>
        <taxon>Pterygota</taxon>
        <taxon>Neoptera</taxon>
        <taxon>Endopterygota</taxon>
        <taxon>Coleoptera</taxon>
        <taxon>Polyphaga</taxon>
        <taxon>Cucujiformia</taxon>
        <taxon>Chrysomeloidea</taxon>
        <taxon>Cerambycidae</taxon>
        <taxon>Lepturinae</taxon>
        <taxon>Rhagiini</taxon>
        <taxon>Rhamnusium</taxon>
    </lineage>
</organism>
<dbReference type="SMART" id="SM00718">
    <property type="entry name" value="DM4_12"/>
    <property type="match status" value="1"/>
</dbReference>
<reference evidence="2" key="1">
    <citation type="journal article" date="2023" name="Insect Mol. Biol.">
        <title>Genome sequencing provides insights into the evolution of gene families encoding plant cell wall-degrading enzymes in longhorned beetles.</title>
        <authorList>
            <person name="Shin N.R."/>
            <person name="Okamura Y."/>
            <person name="Kirsch R."/>
            <person name="Pauchet Y."/>
        </authorList>
    </citation>
    <scope>NUCLEOTIDE SEQUENCE</scope>
    <source>
        <strain evidence="2">RBIC_L_NR</strain>
    </source>
</reference>